<reference evidence="2 3" key="1">
    <citation type="submission" date="2014-12" db="EMBL/GenBank/DDBJ databases">
        <title>Genome assembly of Enhygromyxa salina DSM 15201.</title>
        <authorList>
            <person name="Sharma G."/>
            <person name="Subramanian S."/>
        </authorList>
    </citation>
    <scope>NUCLEOTIDE SEQUENCE [LARGE SCALE GENOMIC DNA]</scope>
    <source>
        <strain evidence="2 3">DSM 15201</strain>
    </source>
</reference>
<evidence type="ECO:0008006" key="4">
    <source>
        <dbReference type="Google" id="ProtNLM"/>
    </source>
</evidence>
<sequence length="455" mass="45840">MTAEFDPRPWNIVAGLAGLALLGGGCGGRTISADSAAEGTGDASTSNTSSTDAGTDSSSTDASTGETDETGDECVNSSDCPAGYYCNGGTCEYEGYLDGNLWYECYVDDECGTLSVCESYICNPVAVPSACDPAGPDLAIPVNFDGQALALAFTDVDGDGDDELVVVTQDQLLVFEAGGGAPTASPRQVTSPSVDAAAAGQFDANPGEDVVLAVGSELMIHSSDGLAGFVGPSVVPSPIGPVSGLRAGDFDGQASTDLLLFGDQGAVIDHGGGQLTSLGMQTTHAAAVREQGLAGAGLMLRSPLQLEFYDLGGSLVAAASPSPSAIVDGSSPIAAYMTGGVPYNLSSSQISRWTLFEQWDPAGAKQSEWGLEVLTVEIAVADFDGDGDDELALRTEGGGVSLQRPDSDAGCIRALELDPGAVASELAVGDHDGDGDDELAIRLADGGVVIVTVGG</sequence>
<dbReference type="InterPro" id="IPR028994">
    <property type="entry name" value="Integrin_alpha_N"/>
</dbReference>
<evidence type="ECO:0000313" key="3">
    <source>
        <dbReference type="Proteomes" id="UP000031599"/>
    </source>
</evidence>
<dbReference type="SUPFAM" id="SSF69318">
    <property type="entry name" value="Integrin alpha N-terminal domain"/>
    <property type="match status" value="1"/>
</dbReference>
<proteinExistence type="predicted"/>
<feature type="region of interest" description="Disordered" evidence="1">
    <location>
        <begin position="34"/>
        <end position="74"/>
    </location>
</feature>
<dbReference type="EMBL" id="JMCC02000061">
    <property type="protein sequence ID" value="KIG15082.1"/>
    <property type="molecule type" value="Genomic_DNA"/>
</dbReference>
<organism evidence="2 3">
    <name type="scientific">Enhygromyxa salina</name>
    <dbReference type="NCBI Taxonomy" id="215803"/>
    <lineage>
        <taxon>Bacteria</taxon>
        <taxon>Pseudomonadati</taxon>
        <taxon>Myxococcota</taxon>
        <taxon>Polyangia</taxon>
        <taxon>Nannocystales</taxon>
        <taxon>Nannocystaceae</taxon>
        <taxon>Enhygromyxa</taxon>
    </lineage>
</organism>
<comment type="caution">
    <text evidence="2">The sequence shown here is derived from an EMBL/GenBank/DDBJ whole genome shotgun (WGS) entry which is preliminary data.</text>
</comment>
<dbReference type="RefSeq" id="WP_052552502.1">
    <property type="nucleotide sequence ID" value="NZ_JMCC02000061.1"/>
</dbReference>
<gene>
    <name evidence="2" type="ORF">DB30_06114</name>
</gene>
<protein>
    <recommendedName>
        <fullName evidence="4">FG-GAP repeat protein</fullName>
    </recommendedName>
</protein>
<name>A0A0C2D4T2_9BACT</name>
<evidence type="ECO:0000313" key="2">
    <source>
        <dbReference type="EMBL" id="KIG15082.1"/>
    </source>
</evidence>
<feature type="compositionally biased region" description="Low complexity" evidence="1">
    <location>
        <begin position="39"/>
        <end position="65"/>
    </location>
</feature>
<evidence type="ECO:0000256" key="1">
    <source>
        <dbReference type="SAM" id="MobiDB-lite"/>
    </source>
</evidence>
<accession>A0A0C2D4T2</accession>
<dbReference type="Proteomes" id="UP000031599">
    <property type="component" value="Unassembled WGS sequence"/>
</dbReference>
<dbReference type="AlphaFoldDB" id="A0A0C2D4T2"/>